<name>A0A6B0RBX7_9CETA</name>
<dbReference type="AlphaFoldDB" id="A0A6B0RBX7"/>
<proteinExistence type="predicted"/>
<dbReference type="Proteomes" id="UP000322234">
    <property type="component" value="Unassembled WGS sequence"/>
</dbReference>
<sequence length="134" mass="14069">MSAQGLQVLELGMWEEPRSRCGRVGGECVTLPAAPTPPTPPGHVGPAGQSLRVPDAEVRRDGRTGPGPAVAAAVRWRRRDEAAPARAGAPLGFHNPVFYAADSGEALPAPKSDQRSSSRSYFLNPLFGEAEAEA</sequence>
<reference evidence="1" key="1">
    <citation type="submission" date="2019-10" db="EMBL/GenBank/DDBJ databases">
        <title>The sequence and de novo assembly of the wild yak genome.</title>
        <authorList>
            <person name="Liu Y."/>
        </authorList>
    </citation>
    <scope>NUCLEOTIDE SEQUENCE [LARGE SCALE GENOMIC DNA]</scope>
    <source>
        <strain evidence="1">WY2019</strain>
    </source>
</reference>
<organism evidence="1 2">
    <name type="scientific">Bos mutus</name>
    <name type="common">wild yak</name>
    <dbReference type="NCBI Taxonomy" id="72004"/>
    <lineage>
        <taxon>Eukaryota</taxon>
        <taxon>Metazoa</taxon>
        <taxon>Chordata</taxon>
        <taxon>Craniata</taxon>
        <taxon>Vertebrata</taxon>
        <taxon>Euteleostomi</taxon>
        <taxon>Mammalia</taxon>
        <taxon>Eutheria</taxon>
        <taxon>Laurasiatheria</taxon>
        <taxon>Artiodactyla</taxon>
        <taxon>Ruminantia</taxon>
        <taxon>Pecora</taxon>
        <taxon>Bovidae</taxon>
        <taxon>Bovinae</taxon>
        <taxon>Bos</taxon>
    </lineage>
</organism>
<gene>
    <name evidence="1" type="ORF">E5288_WYG000130</name>
</gene>
<accession>A0A6B0RBX7</accession>
<protein>
    <submittedName>
        <fullName evidence="1">Uncharacterized protein</fullName>
    </submittedName>
</protein>
<evidence type="ECO:0000313" key="2">
    <source>
        <dbReference type="Proteomes" id="UP000322234"/>
    </source>
</evidence>
<dbReference type="EMBL" id="VBQZ03000038">
    <property type="protein sequence ID" value="MXQ87460.1"/>
    <property type="molecule type" value="Genomic_DNA"/>
</dbReference>
<evidence type="ECO:0000313" key="1">
    <source>
        <dbReference type="EMBL" id="MXQ87460.1"/>
    </source>
</evidence>
<comment type="caution">
    <text evidence="1">The sequence shown here is derived from an EMBL/GenBank/DDBJ whole genome shotgun (WGS) entry which is preliminary data.</text>
</comment>
<keyword evidence="2" id="KW-1185">Reference proteome</keyword>